<dbReference type="STRING" id="1302687.SAMN05444267_10298"/>
<dbReference type="RefSeq" id="WP_073295082.1">
    <property type="nucleotide sequence ID" value="NZ_FRAV01000029.1"/>
</dbReference>
<organism evidence="1 2">
    <name type="scientific">Chryseobacterium polytrichastri</name>
    <dbReference type="NCBI Taxonomy" id="1302687"/>
    <lineage>
        <taxon>Bacteria</taxon>
        <taxon>Pseudomonadati</taxon>
        <taxon>Bacteroidota</taxon>
        <taxon>Flavobacteriia</taxon>
        <taxon>Flavobacteriales</taxon>
        <taxon>Weeksellaceae</taxon>
        <taxon>Chryseobacterium group</taxon>
        <taxon>Chryseobacterium</taxon>
    </lineage>
</organism>
<protein>
    <submittedName>
        <fullName evidence="1">Uncharacterized protein</fullName>
    </submittedName>
</protein>
<dbReference type="OrthoDB" id="1245200at2"/>
<name>A0A1M7ERB7_9FLAO</name>
<evidence type="ECO:0000313" key="2">
    <source>
        <dbReference type="Proteomes" id="UP000184364"/>
    </source>
</evidence>
<gene>
    <name evidence="1" type="ORF">SAMN05444267_10298</name>
</gene>
<proteinExistence type="predicted"/>
<sequence>MSYKINDTIPKYAYNLETGTIKKYKAFPVFIKNISGKKLILQEFKSLTLAVLNDQQKWQMLSNDNAIVCGNSRIQYRYWEFNPNEIMVLSVNLLEGKDKGKFKIFFYDHSTEAFLMNYDKSIIEKQRNLFELK</sequence>
<keyword evidence="2" id="KW-1185">Reference proteome</keyword>
<accession>A0A1M7ERB7</accession>
<evidence type="ECO:0000313" key="1">
    <source>
        <dbReference type="EMBL" id="SHL94281.1"/>
    </source>
</evidence>
<dbReference type="EMBL" id="FRAV01000029">
    <property type="protein sequence ID" value="SHL94281.1"/>
    <property type="molecule type" value="Genomic_DNA"/>
</dbReference>
<dbReference type="AlphaFoldDB" id="A0A1M7ERB7"/>
<dbReference type="Proteomes" id="UP000184364">
    <property type="component" value="Unassembled WGS sequence"/>
</dbReference>
<reference evidence="2" key="1">
    <citation type="submission" date="2016-11" db="EMBL/GenBank/DDBJ databases">
        <authorList>
            <person name="Varghese N."/>
            <person name="Submissions S."/>
        </authorList>
    </citation>
    <scope>NUCLEOTIDE SEQUENCE [LARGE SCALE GENOMIC DNA]</scope>
    <source>
        <strain evidence="2">DSM 26899</strain>
    </source>
</reference>